<dbReference type="EMBL" id="CAJPWZ010002522">
    <property type="protein sequence ID" value="CAG2239513.1"/>
    <property type="molecule type" value="Genomic_DNA"/>
</dbReference>
<feature type="compositionally biased region" description="Basic and acidic residues" evidence="1">
    <location>
        <begin position="1"/>
        <end position="16"/>
    </location>
</feature>
<reference evidence="2" key="1">
    <citation type="submission" date="2021-03" db="EMBL/GenBank/DDBJ databases">
        <authorList>
            <person name="Bekaert M."/>
        </authorList>
    </citation>
    <scope>NUCLEOTIDE SEQUENCE</scope>
</reference>
<keyword evidence="3" id="KW-1185">Reference proteome</keyword>
<evidence type="ECO:0000256" key="1">
    <source>
        <dbReference type="SAM" id="MobiDB-lite"/>
    </source>
</evidence>
<accession>A0A8S3U6N8</accession>
<dbReference type="Proteomes" id="UP000683360">
    <property type="component" value="Unassembled WGS sequence"/>
</dbReference>
<proteinExistence type="predicted"/>
<dbReference type="AlphaFoldDB" id="A0A8S3U6N8"/>
<protein>
    <submittedName>
        <fullName evidence="2">Uncharacterized protein</fullName>
    </submittedName>
</protein>
<feature type="region of interest" description="Disordered" evidence="1">
    <location>
        <begin position="1"/>
        <end position="30"/>
    </location>
</feature>
<evidence type="ECO:0000313" key="2">
    <source>
        <dbReference type="EMBL" id="CAG2239513.1"/>
    </source>
</evidence>
<evidence type="ECO:0000313" key="3">
    <source>
        <dbReference type="Proteomes" id="UP000683360"/>
    </source>
</evidence>
<name>A0A8S3U6N8_MYTED</name>
<sequence length="161" mass="19209">MWKEKPDSWQELHADKPFYNPRKRPNKQLNDTTDEELLRCLLNCCDWKNLTLPSKFQREITAWKSDKPKLLELCVKRWEIEDMRTAKDLLFTYKENPDLKQNMKDYNVNLSFNPNSTQEESPKGYSDVVRDLATTFCRISNSLPILVKKDGMWKTPPHDWN</sequence>
<comment type="caution">
    <text evidence="2">The sequence shown here is derived from an EMBL/GenBank/DDBJ whole genome shotgun (WGS) entry which is preliminary data.</text>
</comment>
<organism evidence="2 3">
    <name type="scientific">Mytilus edulis</name>
    <name type="common">Blue mussel</name>
    <dbReference type="NCBI Taxonomy" id="6550"/>
    <lineage>
        <taxon>Eukaryota</taxon>
        <taxon>Metazoa</taxon>
        <taxon>Spiralia</taxon>
        <taxon>Lophotrochozoa</taxon>
        <taxon>Mollusca</taxon>
        <taxon>Bivalvia</taxon>
        <taxon>Autobranchia</taxon>
        <taxon>Pteriomorphia</taxon>
        <taxon>Mytilida</taxon>
        <taxon>Mytiloidea</taxon>
        <taxon>Mytilidae</taxon>
        <taxon>Mytilinae</taxon>
        <taxon>Mytilus</taxon>
    </lineage>
</organism>
<gene>
    <name evidence="2" type="ORF">MEDL_51846</name>
</gene>